<protein>
    <submittedName>
        <fullName evidence="2">Uncharacterized protein</fullName>
    </submittedName>
</protein>
<dbReference type="AlphaFoldDB" id="A0A6G1L834"/>
<evidence type="ECO:0000313" key="3">
    <source>
        <dbReference type="Proteomes" id="UP000799436"/>
    </source>
</evidence>
<sequence>MQDSIVPSEYQSSSKREFELRSNSYESQISPVSQAELIYQRHPPVHPRQPSRRVEANTVSPPSPQTSSCSTARHPPMQSQTTPSTQHPRPHFRNPAAELLTTTATVGTSMQLCMAHCILLKASVKVRSAIRAAMLGGHARRASVCIRADVG</sequence>
<organism evidence="2 3">
    <name type="scientific">Teratosphaeria nubilosa</name>
    <dbReference type="NCBI Taxonomy" id="161662"/>
    <lineage>
        <taxon>Eukaryota</taxon>
        <taxon>Fungi</taxon>
        <taxon>Dikarya</taxon>
        <taxon>Ascomycota</taxon>
        <taxon>Pezizomycotina</taxon>
        <taxon>Dothideomycetes</taxon>
        <taxon>Dothideomycetidae</taxon>
        <taxon>Mycosphaerellales</taxon>
        <taxon>Teratosphaeriaceae</taxon>
        <taxon>Teratosphaeria</taxon>
    </lineage>
</organism>
<reference evidence="2" key="1">
    <citation type="journal article" date="2020" name="Stud. Mycol.">
        <title>101 Dothideomycetes genomes: a test case for predicting lifestyles and emergence of pathogens.</title>
        <authorList>
            <person name="Haridas S."/>
            <person name="Albert R."/>
            <person name="Binder M."/>
            <person name="Bloem J."/>
            <person name="Labutti K."/>
            <person name="Salamov A."/>
            <person name="Andreopoulos B."/>
            <person name="Baker S."/>
            <person name="Barry K."/>
            <person name="Bills G."/>
            <person name="Bluhm B."/>
            <person name="Cannon C."/>
            <person name="Castanera R."/>
            <person name="Culley D."/>
            <person name="Daum C."/>
            <person name="Ezra D."/>
            <person name="Gonzalez J."/>
            <person name="Henrissat B."/>
            <person name="Kuo A."/>
            <person name="Liang C."/>
            <person name="Lipzen A."/>
            <person name="Lutzoni F."/>
            <person name="Magnuson J."/>
            <person name="Mondo S."/>
            <person name="Nolan M."/>
            <person name="Ohm R."/>
            <person name="Pangilinan J."/>
            <person name="Park H.-J."/>
            <person name="Ramirez L."/>
            <person name="Alfaro M."/>
            <person name="Sun H."/>
            <person name="Tritt A."/>
            <person name="Yoshinaga Y."/>
            <person name="Zwiers L.-H."/>
            <person name="Turgeon B."/>
            <person name="Goodwin S."/>
            <person name="Spatafora J."/>
            <person name="Crous P."/>
            <person name="Grigoriev I."/>
        </authorList>
    </citation>
    <scope>NUCLEOTIDE SEQUENCE</scope>
    <source>
        <strain evidence="2">CBS 116005</strain>
    </source>
</reference>
<dbReference type="EMBL" id="ML995841">
    <property type="protein sequence ID" value="KAF2768752.1"/>
    <property type="molecule type" value="Genomic_DNA"/>
</dbReference>
<feature type="compositionally biased region" description="Polar residues" evidence="1">
    <location>
        <begin position="1"/>
        <end position="13"/>
    </location>
</feature>
<feature type="compositionally biased region" description="Polar residues" evidence="1">
    <location>
        <begin position="21"/>
        <end position="33"/>
    </location>
</feature>
<feature type="compositionally biased region" description="Polar residues" evidence="1">
    <location>
        <begin position="77"/>
        <end position="87"/>
    </location>
</feature>
<proteinExistence type="predicted"/>
<evidence type="ECO:0000256" key="1">
    <source>
        <dbReference type="SAM" id="MobiDB-lite"/>
    </source>
</evidence>
<feature type="region of interest" description="Disordered" evidence="1">
    <location>
        <begin position="1"/>
        <end position="92"/>
    </location>
</feature>
<dbReference type="Proteomes" id="UP000799436">
    <property type="component" value="Unassembled WGS sequence"/>
</dbReference>
<evidence type="ECO:0000313" key="2">
    <source>
        <dbReference type="EMBL" id="KAF2768752.1"/>
    </source>
</evidence>
<keyword evidence="3" id="KW-1185">Reference proteome</keyword>
<accession>A0A6G1L834</accession>
<gene>
    <name evidence="2" type="ORF">EJ03DRAFT_114536</name>
</gene>
<name>A0A6G1L834_9PEZI</name>